<sequence length="148" mass="17421">MEHCGPNTRSKSAKRSTLKSDSSKQAETIAIPTNHIHILNRIEKDLEKIKASKTSKNTSISDQSLQEAIDPKNIMRETLFELKQLKYLPKRKRDDLSEKLHCMDDLSLMHEFEMEIARTQFENNIDELNQKYSMFRKTLRKIKKIRQC</sequence>
<dbReference type="Proteomes" id="UP000276133">
    <property type="component" value="Unassembled WGS sequence"/>
</dbReference>
<name>A0A3M7SSW6_BRAPC</name>
<comment type="caution">
    <text evidence="2">The sequence shown here is derived from an EMBL/GenBank/DDBJ whole genome shotgun (WGS) entry which is preliminary data.</text>
</comment>
<feature type="region of interest" description="Disordered" evidence="1">
    <location>
        <begin position="1"/>
        <end position="29"/>
    </location>
</feature>
<evidence type="ECO:0000256" key="1">
    <source>
        <dbReference type="SAM" id="MobiDB-lite"/>
    </source>
</evidence>
<accession>A0A3M7SSW6</accession>
<proteinExistence type="predicted"/>
<protein>
    <submittedName>
        <fullName evidence="2">Uncharacterized protein</fullName>
    </submittedName>
</protein>
<reference evidence="2 3" key="1">
    <citation type="journal article" date="2018" name="Sci. Rep.">
        <title>Genomic signatures of local adaptation to the degree of environmental predictability in rotifers.</title>
        <authorList>
            <person name="Franch-Gras L."/>
            <person name="Hahn C."/>
            <person name="Garcia-Roger E.M."/>
            <person name="Carmona M.J."/>
            <person name="Serra M."/>
            <person name="Gomez A."/>
        </authorList>
    </citation>
    <scope>NUCLEOTIDE SEQUENCE [LARGE SCALE GENOMIC DNA]</scope>
    <source>
        <strain evidence="2">HYR1</strain>
    </source>
</reference>
<dbReference type="AlphaFoldDB" id="A0A3M7SSW6"/>
<gene>
    <name evidence="2" type="ORF">BpHYR1_049578</name>
</gene>
<organism evidence="2 3">
    <name type="scientific">Brachionus plicatilis</name>
    <name type="common">Marine rotifer</name>
    <name type="synonym">Brachionus muelleri</name>
    <dbReference type="NCBI Taxonomy" id="10195"/>
    <lineage>
        <taxon>Eukaryota</taxon>
        <taxon>Metazoa</taxon>
        <taxon>Spiralia</taxon>
        <taxon>Gnathifera</taxon>
        <taxon>Rotifera</taxon>
        <taxon>Eurotatoria</taxon>
        <taxon>Monogononta</taxon>
        <taxon>Pseudotrocha</taxon>
        <taxon>Ploima</taxon>
        <taxon>Brachionidae</taxon>
        <taxon>Brachionus</taxon>
    </lineage>
</organism>
<dbReference type="EMBL" id="REGN01000821">
    <property type="protein sequence ID" value="RNA38782.1"/>
    <property type="molecule type" value="Genomic_DNA"/>
</dbReference>
<evidence type="ECO:0000313" key="2">
    <source>
        <dbReference type="EMBL" id="RNA38782.1"/>
    </source>
</evidence>
<keyword evidence="3" id="KW-1185">Reference proteome</keyword>
<evidence type="ECO:0000313" key="3">
    <source>
        <dbReference type="Proteomes" id="UP000276133"/>
    </source>
</evidence>